<gene>
    <name evidence="3" type="ORF">NQ317_003713</name>
</gene>
<feature type="compositionally biased region" description="Acidic residues" evidence="2">
    <location>
        <begin position="535"/>
        <end position="544"/>
    </location>
</feature>
<organism evidence="3 4">
    <name type="scientific">Molorchus minor</name>
    <dbReference type="NCBI Taxonomy" id="1323400"/>
    <lineage>
        <taxon>Eukaryota</taxon>
        <taxon>Metazoa</taxon>
        <taxon>Ecdysozoa</taxon>
        <taxon>Arthropoda</taxon>
        <taxon>Hexapoda</taxon>
        <taxon>Insecta</taxon>
        <taxon>Pterygota</taxon>
        <taxon>Neoptera</taxon>
        <taxon>Endopterygota</taxon>
        <taxon>Coleoptera</taxon>
        <taxon>Polyphaga</taxon>
        <taxon>Cucujiformia</taxon>
        <taxon>Chrysomeloidea</taxon>
        <taxon>Cerambycidae</taxon>
        <taxon>Lamiinae</taxon>
        <taxon>Monochamini</taxon>
        <taxon>Molorchus</taxon>
    </lineage>
</organism>
<dbReference type="SUPFAM" id="SSF53335">
    <property type="entry name" value="S-adenosyl-L-methionine-dependent methyltransferases"/>
    <property type="match status" value="1"/>
</dbReference>
<keyword evidence="4" id="KW-1185">Reference proteome</keyword>
<evidence type="ECO:0000313" key="4">
    <source>
        <dbReference type="Proteomes" id="UP001162164"/>
    </source>
</evidence>
<dbReference type="Proteomes" id="UP001162164">
    <property type="component" value="Unassembled WGS sequence"/>
</dbReference>
<dbReference type="EMBL" id="JAPWTJ010000026">
    <property type="protein sequence ID" value="KAJ8984799.1"/>
    <property type="molecule type" value="Genomic_DNA"/>
</dbReference>
<dbReference type="PANTHER" id="PTHR11579:SF9">
    <property type="entry name" value="PROTEIN-L-ISOASPARTATE O-METHYLTRANSFERASE"/>
    <property type="match status" value="1"/>
</dbReference>
<proteinExistence type="inferred from homology"/>
<accession>A0ABQ9K393</accession>
<dbReference type="InterPro" id="IPR000682">
    <property type="entry name" value="PCMT"/>
</dbReference>
<dbReference type="InterPro" id="IPR029063">
    <property type="entry name" value="SAM-dependent_MTases_sf"/>
</dbReference>
<dbReference type="PANTHER" id="PTHR11579">
    <property type="entry name" value="PROTEIN-L-ISOASPARTATE O-METHYLTRANSFERASE"/>
    <property type="match status" value="1"/>
</dbReference>
<sequence>MGGVVSSGRNNNDLVDNLLEVDYIKTPLVERVFRAVDRAEYFLPESRSDAYKDLAWKSGNLHLSAPCIYSEVMEGLCCYGINHGIEYHADVVQYANKKLEDFKKFSGAIDEFDFCEPKFIHGNCLCLTSDYHAQYDRVYCGAACPDQFESYIKNLIKVGGILVMPLNEQLLQIERVSETKWQYRSLLPVSFASLIQPLEGKEEWIQMIGVEPMTLQALCRAVIRSILRNNIEKDHPPIKRDPSVNKVPKKKRALRRLVVPLFESDDSSDGDRHYTLGGVRNRDAGRATFREENDGFLDFVLGSFRERRNFLSAASQDNTSEDNKMETDTTESTTDDSEKKTNKMETQAVIEHNSSTSLDSSEAENEQTEKTTTSESGDSHNRIARLIETEHGDSKNHNENKRFNEIHNVFVDVVSVLRQERGGQDSLNENNRLNDDAQGEAQDEKEQQGPSVSNPMEHDSSSKKKKREKFDSGLGDEIVENHSDSSEDKNDKLDISSSEDEEKIKGKRSKRSKKKTGPYTLKWRRMDKVVVDSSSESEGEEEEKAENSDQTMHESPYTDLMKAKIQELPLPPILKKYLNFYREF</sequence>
<name>A0ABQ9K393_9CUCU</name>
<protein>
    <submittedName>
        <fullName evidence="3">Uncharacterized protein</fullName>
    </submittedName>
</protein>
<evidence type="ECO:0000313" key="3">
    <source>
        <dbReference type="EMBL" id="KAJ8984799.1"/>
    </source>
</evidence>
<comment type="caution">
    <text evidence="3">The sequence shown here is derived from an EMBL/GenBank/DDBJ whole genome shotgun (WGS) entry which is preliminary data.</text>
</comment>
<evidence type="ECO:0000256" key="1">
    <source>
        <dbReference type="ARBA" id="ARBA00005369"/>
    </source>
</evidence>
<feature type="compositionally biased region" description="Basic residues" evidence="2">
    <location>
        <begin position="505"/>
        <end position="516"/>
    </location>
</feature>
<reference evidence="3" key="1">
    <citation type="journal article" date="2023" name="Insect Mol. Biol.">
        <title>Genome sequencing provides insights into the evolution of gene families encoding plant cell wall-degrading enzymes in longhorned beetles.</title>
        <authorList>
            <person name="Shin N.R."/>
            <person name="Okamura Y."/>
            <person name="Kirsch R."/>
            <person name="Pauchet Y."/>
        </authorList>
    </citation>
    <scope>NUCLEOTIDE SEQUENCE</scope>
    <source>
        <strain evidence="3">MMC_N1</strain>
    </source>
</reference>
<dbReference type="Gene3D" id="3.40.50.150">
    <property type="entry name" value="Vaccinia Virus protein VP39"/>
    <property type="match status" value="2"/>
</dbReference>
<feature type="region of interest" description="Disordered" evidence="2">
    <location>
        <begin position="312"/>
        <end position="381"/>
    </location>
</feature>
<comment type="similarity">
    <text evidence="1">Belongs to the methyltransferase superfamily. L-isoaspartyl/D-aspartyl protein methyltransferase family.</text>
</comment>
<feature type="compositionally biased region" description="Basic and acidic residues" evidence="2">
    <location>
        <begin position="479"/>
        <end position="494"/>
    </location>
</feature>
<feature type="region of interest" description="Disordered" evidence="2">
    <location>
        <begin position="421"/>
        <end position="555"/>
    </location>
</feature>
<evidence type="ECO:0000256" key="2">
    <source>
        <dbReference type="SAM" id="MobiDB-lite"/>
    </source>
</evidence>